<dbReference type="EMBL" id="CALNXK010000164">
    <property type="protein sequence ID" value="CAH3171527.1"/>
    <property type="molecule type" value="Genomic_DNA"/>
</dbReference>
<name>A0ABN8QWZ1_9CNID</name>
<evidence type="ECO:0000313" key="2">
    <source>
        <dbReference type="Proteomes" id="UP001159405"/>
    </source>
</evidence>
<accession>A0ABN8QWZ1</accession>
<reference evidence="1 2" key="1">
    <citation type="submission" date="2022-05" db="EMBL/GenBank/DDBJ databases">
        <authorList>
            <consortium name="Genoscope - CEA"/>
            <person name="William W."/>
        </authorList>
    </citation>
    <scope>NUCLEOTIDE SEQUENCE [LARGE SCALE GENOMIC DNA]</scope>
</reference>
<organism evidence="1 2">
    <name type="scientific">Porites lobata</name>
    <dbReference type="NCBI Taxonomy" id="104759"/>
    <lineage>
        <taxon>Eukaryota</taxon>
        <taxon>Metazoa</taxon>
        <taxon>Cnidaria</taxon>
        <taxon>Anthozoa</taxon>
        <taxon>Hexacorallia</taxon>
        <taxon>Scleractinia</taxon>
        <taxon>Fungiina</taxon>
        <taxon>Poritidae</taxon>
        <taxon>Porites</taxon>
    </lineage>
</organism>
<dbReference type="Proteomes" id="UP001159405">
    <property type="component" value="Unassembled WGS sequence"/>
</dbReference>
<gene>
    <name evidence="1" type="ORF">PLOB_00011933</name>
</gene>
<keyword evidence="2" id="KW-1185">Reference proteome</keyword>
<proteinExistence type="predicted"/>
<protein>
    <submittedName>
        <fullName evidence="1">Uncharacterized protein</fullName>
    </submittedName>
</protein>
<comment type="caution">
    <text evidence="1">The sequence shown here is derived from an EMBL/GenBank/DDBJ whole genome shotgun (WGS) entry which is preliminary data.</text>
</comment>
<evidence type="ECO:0000313" key="1">
    <source>
        <dbReference type="EMBL" id="CAH3171527.1"/>
    </source>
</evidence>
<sequence>MDLPLCIYPRSIIILTLRDVFCCRAIVISIYETTRDTQPWR</sequence>